<dbReference type="Proteomes" id="UP001230328">
    <property type="component" value="Unassembled WGS sequence"/>
</dbReference>
<reference evidence="1 2" key="1">
    <citation type="submission" date="2023-07" db="EMBL/GenBank/DDBJ databases">
        <title>Comparative genomics of wheat-associated soil bacteria to identify genetic determinants of phenazine resistance.</title>
        <authorList>
            <person name="Mouncey N."/>
        </authorList>
    </citation>
    <scope>NUCLEOTIDE SEQUENCE [LARGE SCALE GENOMIC DNA]</scope>
    <source>
        <strain evidence="1 2">V2I4</strain>
    </source>
</reference>
<comment type="caution">
    <text evidence="1">The sequence shown here is derived from an EMBL/GenBank/DDBJ whole genome shotgun (WGS) entry which is preliminary data.</text>
</comment>
<organism evidence="1 2">
    <name type="scientific">Streptomyces umbrinus</name>
    <dbReference type="NCBI Taxonomy" id="67370"/>
    <lineage>
        <taxon>Bacteria</taxon>
        <taxon>Bacillati</taxon>
        <taxon>Actinomycetota</taxon>
        <taxon>Actinomycetes</taxon>
        <taxon>Kitasatosporales</taxon>
        <taxon>Streptomycetaceae</taxon>
        <taxon>Streptomyces</taxon>
        <taxon>Streptomyces phaeochromogenes group</taxon>
    </lineage>
</organism>
<name>A0ABU0T4M1_9ACTN</name>
<gene>
    <name evidence="1" type="ORF">QF035_008336</name>
</gene>
<dbReference type="EMBL" id="JAUSZI010000002">
    <property type="protein sequence ID" value="MDQ1030754.1"/>
    <property type="molecule type" value="Genomic_DNA"/>
</dbReference>
<protein>
    <submittedName>
        <fullName evidence="1">Beta-phosphoglucomutase-like phosphatase (HAD superfamily)</fullName>
    </submittedName>
</protein>
<sequence length="32" mass="3602">MKIQADALLFDNDGTLVSSLESVYRCWTLPQS</sequence>
<proteinExistence type="predicted"/>
<evidence type="ECO:0000313" key="1">
    <source>
        <dbReference type="EMBL" id="MDQ1030754.1"/>
    </source>
</evidence>
<accession>A0ABU0T4M1</accession>
<evidence type="ECO:0000313" key="2">
    <source>
        <dbReference type="Proteomes" id="UP001230328"/>
    </source>
</evidence>
<keyword evidence="2" id="KW-1185">Reference proteome</keyword>